<comment type="caution">
    <text evidence="3">The sequence shown here is derived from an EMBL/GenBank/DDBJ whole genome shotgun (WGS) entry which is preliminary data.</text>
</comment>
<dbReference type="Gene3D" id="2.40.10.10">
    <property type="entry name" value="Trypsin-like serine proteases"/>
    <property type="match status" value="2"/>
</dbReference>
<dbReference type="GO" id="GO:0006508">
    <property type="term" value="P:proteolysis"/>
    <property type="evidence" value="ECO:0007669"/>
    <property type="project" value="InterPro"/>
</dbReference>
<dbReference type="PRINTS" id="PR00834">
    <property type="entry name" value="PROTEASES2C"/>
</dbReference>
<dbReference type="PANTHER" id="PTHR43019">
    <property type="entry name" value="SERINE ENDOPROTEASE DEGS"/>
    <property type="match status" value="1"/>
</dbReference>
<dbReference type="InterPro" id="IPR043504">
    <property type="entry name" value="Peptidase_S1_PA_chymotrypsin"/>
</dbReference>
<dbReference type="Pfam" id="PF13365">
    <property type="entry name" value="Trypsin_2"/>
    <property type="match status" value="1"/>
</dbReference>
<dbReference type="GO" id="GO:0004252">
    <property type="term" value="F:serine-type endopeptidase activity"/>
    <property type="evidence" value="ECO:0007669"/>
    <property type="project" value="InterPro"/>
</dbReference>
<accession>A0A4U1L3Z6</accession>
<reference evidence="3 4" key="1">
    <citation type="submission" date="2019-04" db="EMBL/GenBank/DDBJ databases">
        <authorList>
            <person name="Yang Y."/>
            <person name="Wei D."/>
        </authorList>
    </citation>
    <scope>NUCLEOTIDE SEQUENCE [LARGE SCALE GENOMIC DNA]</scope>
    <source>
        <strain evidence="3 4">L-1-4w-11</strain>
    </source>
</reference>
<dbReference type="InterPro" id="IPR009003">
    <property type="entry name" value="Peptidase_S1_PA"/>
</dbReference>
<evidence type="ECO:0000313" key="3">
    <source>
        <dbReference type="EMBL" id="TKD51641.1"/>
    </source>
</evidence>
<evidence type="ECO:0000256" key="2">
    <source>
        <dbReference type="SAM" id="Phobius"/>
    </source>
</evidence>
<sequence>MRWWRVERRHRWAGKMMARLFFLLVLLCVAGMPARADDISAAGRGVVRIVTIAIVEDEVVGFGHGSGFAVAPNRVVTNAHVVELAARYPGNVLIGVVPSEGDRSFQGQLVTVDPNRDLALIAFDGVRLPPLALYNGPVTEGETLVSLGYPGNVDLATARSAADFITPLSPVRSQGNFAGARVLAGTQVLLHTAGIARGNSGGPLLDRCGRVLGVNSALTRADDGDAGFAFAIANVELAAFLREAGQAAATVGVTCTSIEERLASDRDADAQAKADVEARRRDAEARAAAARALRIEQARADNETARENVMALAALMLVLGALAVGAGGLLEQRGRRRHALWSAGAGLLLMAGAAIAFFLRPDFDAGAIAAPGTPEPTPTAGSAALGTLQCTVDPARSRITVSAGDEVTLQWGGDGCVNGRTQYAEAGGAWERVLVPAEEQTVSVLRFDPATMTYSNTRYLLSATQMDAARRLRAGVELKQCSRDSAPRANLATQQAAIRSALPPLPNERIVYRCKSTG</sequence>
<keyword evidence="2" id="KW-0812">Transmembrane</keyword>
<evidence type="ECO:0000256" key="1">
    <source>
        <dbReference type="SAM" id="Coils"/>
    </source>
</evidence>
<dbReference type="PANTHER" id="PTHR43019:SF23">
    <property type="entry name" value="PROTEASE DO-LIKE 5, CHLOROPLASTIC"/>
    <property type="match status" value="1"/>
</dbReference>
<organism evidence="3 4">
    <name type="scientific">Sphingomonas baiyangensis</name>
    <dbReference type="NCBI Taxonomy" id="2572576"/>
    <lineage>
        <taxon>Bacteria</taxon>
        <taxon>Pseudomonadati</taxon>
        <taxon>Pseudomonadota</taxon>
        <taxon>Alphaproteobacteria</taxon>
        <taxon>Sphingomonadales</taxon>
        <taxon>Sphingomonadaceae</taxon>
        <taxon>Sphingomonas</taxon>
    </lineage>
</organism>
<feature type="coiled-coil region" evidence="1">
    <location>
        <begin position="273"/>
        <end position="315"/>
    </location>
</feature>
<gene>
    <name evidence="3" type="ORF">FBR43_13405</name>
</gene>
<feature type="transmembrane region" description="Helical" evidence="2">
    <location>
        <begin position="309"/>
        <end position="330"/>
    </location>
</feature>
<dbReference type="Proteomes" id="UP000309138">
    <property type="component" value="Unassembled WGS sequence"/>
</dbReference>
<dbReference type="OrthoDB" id="9766361at2"/>
<evidence type="ECO:0000313" key="4">
    <source>
        <dbReference type="Proteomes" id="UP000309138"/>
    </source>
</evidence>
<keyword evidence="2" id="KW-0472">Membrane</keyword>
<protein>
    <submittedName>
        <fullName evidence="3">Trypsin-like peptidase domain-containing protein</fullName>
    </submittedName>
</protein>
<keyword evidence="2" id="KW-1133">Transmembrane helix</keyword>
<keyword evidence="4" id="KW-1185">Reference proteome</keyword>
<name>A0A4U1L3Z6_9SPHN</name>
<proteinExistence type="predicted"/>
<dbReference type="InterPro" id="IPR001940">
    <property type="entry name" value="Peptidase_S1C"/>
</dbReference>
<feature type="transmembrane region" description="Helical" evidence="2">
    <location>
        <begin position="339"/>
        <end position="359"/>
    </location>
</feature>
<dbReference type="SUPFAM" id="SSF50494">
    <property type="entry name" value="Trypsin-like serine proteases"/>
    <property type="match status" value="1"/>
</dbReference>
<dbReference type="EMBL" id="SWKR01000002">
    <property type="protein sequence ID" value="TKD51641.1"/>
    <property type="molecule type" value="Genomic_DNA"/>
</dbReference>
<keyword evidence="1" id="KW-0175">Coiled coil</keyword>
<dbReference type="AlphaFoldDB" id="A0A4U1L3Z6"/>